<gene>
    <name evidence="10" type="ORF">C1I95_08720</name>
</gene>
<evidence type="ECO:0000256" key="2">
    <source>
        <dbReference type="ARBA" id="ARBA00005551"/>
    </source>
</evidence>
<feature type="transmembrane region" description="Helical" evidence="8">
    <location>
        <begin position="299"/>
        <end position="320"/>
    </location>
</feature>
<comment type="subcellular location">
    <subcellularLocation>
        <location evidence="1">Membrane</location>
        <topology evidence="1">Multi-pass membrane protein</topology>
    </subcellularLocation>
</comment>
<dbReference type="PANTHER" id="PTHR42751">
    <property type="entry name" value="SODIUM/HYDROGEN EXCHANGER FAMILY/TRKA DOMAIN PROTEIN"/>
    <property type="match status" value="1"/>
</dbReference>
<dbReference type="GO" id="GO:0015297">
    <property type="term" value="F:antiporter activity"/>
    <property type="evidence" value="ECO:0007669"/>
    <property type="project" value="InterPro"/>
</dbReference>
<evidence type="ECO:0000313" key="11">
    <source>
        <dbReference type="Proteomes" id="UP000248924"/>
    </source>
</evidence>
<evidence type="ECO:0000256" key="1">
    <source>
        <dbReference type="ARBA" id="ARBA00004141"/>
    </source>
</evidence>
<evidence type="ECO:0000313" key="10">
    <source>
        <dbReference type="EMBL" id="PZG20837.1"/>
    </source>
</evidence>
<dbReference type="PANTHER" id="PTHR42751:SF4">
    <property type="entry name" value="K(+)_H(+) ANTIPORTER SUBUNIT KHTU"/>
    <property type="match status" value="1"/>
</dbReference>
<protein>
    <submittedName>
        <fullName evidence="10">Cation/H(+) antiporter</fullName>
    </submittedName>
</protein>
<dbReference type="Proteomes" id="UP000248924">
    <property type="component" value="Unassembled WGS sequence"/>
</dbReference>
<dbReference type="InterPro" id="IPR006153">
    <property type="entry name" value="Cation/H_exchanger_TM"/>
</dbReference>
<dbReference type="Gene3D" id="1.20.1530.20">
    <property type="match status" value="1"/>
</dbReference>
<keyword evidence="3" id="KW-0813">Transport</keyword>
<evidence type="ECO:0000256" key="4">
    <source>
        <dbReference type="ARBA" id="ARBA00022692"/>
    </source>
</evidence>
<sequence>MRGVRMGETIMVLGLLLVVATFLGRAARLVGLPTVPVYILTGLAAGAANSFLPVHLAYEDVHVLAVIGLVLLLFHLGLEFDTAAFAKNARTLVTAGVAYIALNVGAGLLLGFALGWGAPEALAVAGITGISSSAIVTKLMFDLKKLARPEAPLILGIIVIEDVFLAVYLAVLNTVINPAGSLWASAVRFAVSVGFLVFLFVLARRGSKIVSRIVNEKTAELFVVGLVGITLFIAGMAEEVGVSDAIGAFMVGLIVAGTNAKHRAETTIGPLRDTFAAVFFVGFGLTLDPGSFGGVLTPVLLAVAVSIVVNLIAGVVAARVQDMPALIGAEIGLTLLSRGEFALIVATIAATAGLDERIMPFAGLYVLILGILGPLLVTYAPRLWNQPRQPSPDQAPAELSTASRPA</sequence>
<evidence type="ECO:0000256" key="6">
    <source>
        <dbReference type="ARBA" id="ARBA00023136"/>
    </source>
</evidence>
<evidence type="ECO:0000256" key="7">
    <source>
        <dbReference type="SAM" id="MobiDB-lite"/>
    </source>
</evidence>
<feature type="transmembrane region" description="Helical" evidence="8">
    <location>
        <begin position="182"/>
        <end position="202"/>
    </location>
</feature>
<feature type="transmembrane region" description="Helical" evidence="8">
    <location>
        <begin position="61"/>
        <end position="80"/>
    </location>
</feature>
<evidence type="ECO:0000256" key="3">
    <source>
        <dbReference type="ARBA" id="ARBA00022448"/>
    </source>
</evidence>
<feature type="domain" description="Cation/H+ exchanger transmembrane" evidence="9">
    <location>
        <begin position="19"/>
        <end position="376"/>
    </location>
</feature>
<dbReference type="GO" id="GO:1902600">
    <property type="term" value="P:proton transmembrane transport"/>
    <property type="evidence" value="ECO:0007669"/>
    <property type="project" value="InterPro"/>
</dbReference>
<keyword evidence="11" id="KW-1185">Reference proteome</keyword>
<feature type="region of interest" description="Disordered" evidence="7">
    <location>
        <begin position="387"/>
        <end position="406"/>
    </location>
</feature>
<feature type="transmembrane region" description="Helical" evidence="8">
    <location>
        <begin position="214"/>
        <end position="234"/>
    </location>
</feature>
<feature type="transmembrane region" description="Helical" evidence="8">
    <location>
        <begin position="358"/>
        <end position="380"/>
    </location>
</feature>
<keyword evidence="5 8" id="KW-1133">Transmembrane helix</keyword>
<keyword evidence="6 8" id="KW-0472">Membrane</keyword>
<dbReference type="GO" id="GO:0016020">
    <property type="term" value="C:membrane"/>
    <property type="evidence" value="ECO:0007669"/>
    <property type="project" value="UniProtKB-SubCell"/>
</dbReference>
<dbReference type="EMBL" id="POTY01000037">
    <property type="protein sequence ID" value="PZG20837.1"/>
    <property type="molecule type" value="Genomic_DNA"/>
</dbReference>
<feature type="transmembrane region" description="Helical" evidence="8">
    <location>
        <begin position="122"/>
        <end position="141"/>
    </location>
</feature>
<comment type="caution">
    <text evidence="10">The sequence shown here is derived from an EMBL/GenBank/DDBJ whole genome shotgun (WGS) entry which is preliminary data.</text>
</comment>
<evidence type="ECO:0000256" key="8">
    <source>
        <dbReference type="SAM" id="Phobius"/>
    </source>
</evidence>
<feature type="transmembrane region" description="Helical" evidence="8">
    <location>
        <begin position="92"/>
        <end position="116"/>
    </location>
</feature>
<organism evidence="10 11">
    <name type="scientific">Micromonospora craterilacus</name>
    <dbReference type="NCBI Taxonomy" id="1655439"/>
    <lineage>
        <taxon>Bacteria</taxon>
        <taxon>Bacillati</taxon>
        <taxon>Actinomycetota</taxon>
        <taxon>Actinomycetes</taxon>
        <taxon>Micromonosporales</taxon>
        <taxon>Micromonosporaceae</taxon>
        <taxon>Micromonospora</taxon>
    </lineage>
</organism>
<reference evidence="10 11" key="1">
    <citation type="submission" date="2018-01" db="EMBL/GenBank/DDBJ databases">
        <title>Draft genome sequence of Jishengella sp. NA12.</title>
        <authorList>
            <person name="Sahin N."/>
            <person name="Ay H."/>
            <person name="Saygin H."/>
        </authorList>
    </citation>
    <scope>NUCLEOTIDE SEQUENCE [LARGE SCALE GENOMIC DNA]</scope>
    <source>
        <strain evidence="10 11">NA12</strain>
    </source>
</reference>
<comment type="similarity">
    <text evidence="2">Belongs to the monovalent cation:proton antiporter 2 (CPA2) transporter (TC 2.A.37) family.</text>
</comment>
<feature type="transmembrane region" description="Helical" evidence="8">
    <location>
        <begin position="153"/>
        <end position="176"/>
    </location>
</feature>
<dbReference type="InterPro" id="IPR038770">
    <property type="entry name" value="Na+/solute_symporter_sf"/>
</dbReference>
<dbReference type="AlphaFoldDB" id="A0A2W2FGR3"/>
<dbReference type="Pfam" id="PF00999">
    <property type="entry name" value="Na_H_Exchanger"/>
    <property type="match status" value="1"/>
</dbReference>
<proteinExistence type="inferred from homology"/>
<name>A0A2W2FGR3_9ACTN</name>
<evidence type="ECO:0000256" key="5">
    <source>
        <dbReference type="ARBA" id="ARBA00022989"/>
    </source>
</evidence>
<keyword evidence="4 8" id="KW-0812">Transmembrane</keyword>
<evidence type="ECO:0000259" key="9">
    <source>
        <dbReference type="Pfam" id="PF00999"/>
    </source>
</evidence>
<feature type="transmembrane region" description="Helical" evidence="8">
    <location>
        <begin position="332"/>
        <end position="352"/>
    </location>
</feature>
<accession>A0A2W2FGR3</accession>